<keyword evidence="1" id="KW-0472">Membrane</keyword>
<evidence type="ECO:0000313" key="3">
    <source>
        <dbReference type="EMBL" id="PAS95064.1"/>
    </source>
</evidence>
<feature type="transmembrane region" description="Helical" evidence="1">
    <location>
        <begin position="44"/>
        <end position="63"/>
    </location>
</feature>
<reference evidence="2 5" key="1">
    <citation type="submission" date="2016-08" db="EMBL/GenBank/DDBJ databases">
        <title>Candidatus Dactylopiibacterium carminicum genome sequence.</title>
        <authorList>
            <person name="Ramirez-Puebla S.T."/>
            <person name="Ormeno-Orrillo E."/>
            <person name="Vera-Ponce De Leon A."/>
            <person name="Luis L."/>
            <person name="Sanchez-Flores A."/>
            <person name="Monica R."/>
            <person name="Martinez-Romero E."/>
        </authorList>
    </citation>
    <scope>NUCLEOTIDE SEQUENCE [LARGE SCALE GENOMIC DNA]</scope>
    <source>
        <strain evidence="2">END1</strain>
    </source>
</reference>
<dbReference type="EMBL" id="NMRN01000002">
    <property type="protein sequence ID" value="PAS95064.1"/>
    <property type="molecule type" value="Genomic_DNA"/>
</dbReference>
<dbReference type="Proteomes" id="UP000216107">
    <property type="component" value="Unassembled WGS sequence"/>
</dbReference>
<organism evidence="3 4">
    <name type="scientific">Candidatus Dactylopiibacterium carminicum</name>
    <dbReference type="NCBI Taxonomy" id="857335"/>
    <lineage>
        <taxon>Bacteria</taxon>
        <taxon>Pseudomonadati</taxon>
        <taxon>Pseudomonadota</taxon>
        <taxon>Betaproteobacteria</taxon>
        <taxon>Rhodocyclales</taxon>
        <taxon>Rhodocyclaceae</taxon>
        <taxon>Candidatus Dactylopiibacterium</taxon>
    </lineage>
</organism>
<evidence type="ECO:0000313" key="4">
    <source>
        <dbReference type="Proteomes" id="UP000216107"/>
    </source>
</evidence>
<gene>
    <name evidence="2" type="ORF">BGI27_02555</name>
    <name evidence="3" type="ORF">CGU29_01035</name>
</gene>
<name>A0A272EY59_9RHOO</name>
<reference evidence="3 4" key="2">
    <citation type="submission" date="2017-07" db="EMBL/GenBank/DDBJ databases">
        <title>Candidatus Dactylopiibacterium carminicum, a nitrogen-fixing symbiont of the cochineal insect Dactylopius coccus and Dactylopius opuntiae (Hemiptera: Coccoidea: Dactylopiidae).</title>
        <authorList>
            <person name="Vera A."/>
        </authorList>
    </citation>
    <scope>NUCLEOTIDE SEQUENCE [LARGE SCALE GENOMIC DNA]</scope>
    <source>
        <strain evidence="3 4">NFDCM</strain>
    </source>
</reference>
<accession>A0A272EY59</accession>
<evidence type="ECO:0000313" key="2">
    <source>
        <dbReference type="EMBL" id="KAF7600443.1"/>
    </source>
</evidence>
<comment type="caution">
    <text evidence="3">The sequence shown here is derived from an EMBL/GenBank/DDBJ whole genome shotgun (WGS) entry which is preliminary data.</text>
</comment>
<feature type="transmembrane region" description="Helical" evidence="1">
    <location>
        <begin position="21"/>
        <end position="38"/>
    </location>
</feature>
<proteinExistence type="predicted"/>
<evidence type="ECO:0000256" key="1">
    <source>
        <dbReference type="SAM" id="Phobius"/>
    </source>
</evidence>
<protein>
    <submittedName>
        <fullName evidence="3">Uncharacterized protein</fullName>
    </submittedName>
</protein>
<dbReference type="EMBL" id="MDUX01000005">
    <property type="protein sequence ID" value="KAF7600443.1"/>
    <property type="molecule type" value="Genomic_DNA"/>
</dbReference>
<sequence>MYSQQNIRFARLSRPSGRSTGLLGKVVATVAALGLLALSLMFSVVVLAVGVVGGAIAWAYLWWKTRTLRRQMREQAGMAEAVFRQRASSDAKPEARDDGIVLEGEVIREVPEEETRR</sequence>
<dbReference type="Proteomes" id="UP000623509">
    <property type="component" value="Unassembled WGS sequence"/>
</dbReference>
<dbReference type="AlphaFoldDB" id="A0A272EY59"/>
<keyword evidence="5" id="KW-1185">Reference proteome</keyword>
<keyword evidence="1" id="KW-0812">Transmembrane</keyword>
<evidence type="ECO:0000313" key="5">
    <source>
        <dbReference type="Proteomes" id="UP000623509"/>
    </source>
</evidence>
<keyword evidence="1" id="KW-1133">Transmembrane helix</keyword>
<dbReference type="RefSeq" id="WP_095523357.1">
    <property type="nucleotide sequence ID" value="NZ_MDUX01000005.1"/>
</dbReference>
<dbReference type="OrthoDB" id="8527801at2"/>